<name>A0A7C9P4D2_9PROT</name>
<reference evidence="3 4" key="1">
    <citation type="submission" date="2019-09" db="EMBL/GenBank/DDBJ databases">
        <title>H2 Metabolism Revealed by Metagenomic Analysis in Subglacial Sediment of East Antarctica.</title>
        <authorList>
            <person name="Yang Z."/>
            <person name="Zhang Y."/>
            <person name="Lv Y."/>
            <person name="Yan W."/>
            <person name="Xiao X."/>
            <person name="Sun B."/>
            <person name="Ma H."/>
        </authorList>
    </citation>
    <scope>NUCLEOTIDE SEQUENCE [LARGE SCALE GENOMIC DNA]</scope>
    <source>
        <strain evidence="3">Bin2_2</strain>
    </source>
</reference>
<gene>
    <name evidence="3" type="ORF">GZ085_01890</name>
</gene>
<dbReference type="InterPro" id="IPR046235">
    <property type="entry name" value="DUF6268"/>
</dbReference>
<evidence type="ECO:0000313" key="4">
    <source>
        <dbReference type="Proteomes" id="UP000483432"/>
    </source>
</evidence>
<sequence length="302" mass="32641">MKFKVSRRTSSTVLTLALATAGAAQAQEMDWRPFLSVTPVYQGQGDLDGGGHYSAQSAIVRTGVLGDLGRGNRAGVTLNYDYTDYSFSNPTRFGGVAPWNIVQRYGVSVPLSFGLSDGWSVGLTPSFDWFRENGADAGDAFTLGGIVSATKRFDNGNRLGFGMGVFDRIEETSVFPFLLVDWRISDRWRLVNPLPAGPTGPAGLELEYRLESGWNVGLGAAWRNARFRLSNDGAVPNGIGEERGVPVFLRATHAFGEQMSLNLYAGLVTAGQLRVEDSTGNELSQVDFDTAPLFGATFSARF</sequence>
<dbReference type="Pfam" id="PF19783">
    <property type="entry name" value="DUF6268"/>
    <property type="match status" value="1"/>
</dbReference>
<dbReference type="AlphaFoldDB" id="A0A7C9P4D2"/>
<feature type="domain" description="DUF6268" evidence="2">
    <location>
        <begin position="107"/>
        <end position="285"/>
    </location>
</feature>
<dbReference type="Proteomes" id="UP000483432">
    <property type="component" value="Unassembled WGS sequence"/>
</dbReference>
<evidence type="ECO:0000259" key="2">
    <source>
        <dbReference type="Pfam" id="PF19783"/>
    </source>
</evidence>
<keyword evidence="1" id="KW-0732">Signal</keyword>
<organism evidence="3 4">
    <name type="scientific">Sulfuriferula multivorans</name>
    <dbReference type="NCBI Taxonomy" id="1559896"/>
    <lineage>
        <taxon>Bacteria</taxon>
        <taxon>Pseudomonadati</taxon>
        <taxon>Pseudomonadota</taxon>
        <taxon>Betaproteobacteria</taxon>
        <taxon>Nitrosomonadales</taxon>
        <taxon>Sulfuricellaceae</taxon>
        <taxon>Sulfuriferula</taxon>
    </lineage>
</organism>
<evidence type="ECO:0000256" key="1">
    <source>
        <dbReference type="SAM" id="SignalP"/>
    </source>
</evidence>
<protein>
    <recommendedName>
        <fullName evidence="2">DUF6268 domain-containing protein</fullName>
    </recommendedName>
</protein>
<feature type="signal peptide" evidence="1">
    <location>
        <begin position="1"/>
        <end position="26"/>
    </location>
</feature>
<accession>A0A7C9P4D2</accession>
<comment type="caution">
    <text evidence="3">The sequence shown here is derived from an EMBL/GenBank/DDBJ whole genome shotgun (WGS) entry which is preliminary data.</text>
</comment>
<proteinExistence type="predicted"/>
<evidence type="ECO:0000313" key="3">
    <source>
        <dbReference type="EMBL" id="NDP47143.1"/>
    </source>
</evidence>
<feature type="chain" id="PRO_5028831010" description="DUF6268 domain-containing protein" evidence="1">
    <location>
        <begin position="27"/>
        <end position="302"/>
    </location>
</feature>
<dbReference type="EMBL" id="JAAFGW010000015">
    <property type="protein sequence ID" value="NDP47143.1"/>
    <property type="molecule type" value="Genomic_DNA"/>
</dbReference>